<dbReference type="GO" id="GO:0031589">
    <property type="term" value="P:cell-substrate adhesion"/>
    <property type="evidence" value="ECO:0007669"/>
    <property type="project" value="EnsemblProtists"/>
</dbReference>
<evidence type="ECO:0000313" key="10">
    <source>
        <dbReference type="Proteomes" id="UP000007797"/>
    </source>
</evidence>
<dbReference type="PANTHER" id="PTHR10766">
    <property type="entry name" value="TRANSMEMBRANE 9 SUPERFAMILY PROTEIN"/>
    <property type="match status" value="1"/>
</dbReference>
<feature type="transmembrane region" description="Helical" evidence="7">
    <location>
        <begin position="502"/>
        <end position="527"/>
    </location>
</feature>
<dbReference type="Pfam" id="PF02990">
    <property type="entry name" value="EMP70"/>
    <property type="match status" value="1"/>
</dbReference>
<gene>
    <name evidence="9" type="primary">phg1b</name>
    <name evidence="9" type="ORF">DFA_09645</name>
</gene>
<feature type="transmembrane region" description="Helical" evidence="7">
    <location>
        <begin position="792"/>
        <end position="808"/>
    </location>
</feature>
<feature type="transmembrane region" description="Helical" evidence="7">
    <location>
        <begin position="814"/>
        <end position="840"/>
    </location>
</feature>
<evidence type="ECO:0000256" key="3">
    <source>
        <dbReference type="ARBA" id="ARBA00022692"/>
    </source>
</evidence>
<dbReference type="GO" id="GO:0006909">
    <property type="term" value="P:phagocytosis"/>
    <property type="evidence" value="ECO:0007669"/>
    <property type="project" value="EnsemblProtists"/>
</dbReference>
<dbReference type="GO" id="GO:0019954">
    <property type="term" value="P:asexual reproduction"/>
    <property type="evidence" value="ECO:0007669"/>
    <property type="project" value="EnsemblProtists"/>
</dbReference>
<dbReference type="Proteomes" id="UP000007797">
    <property type="component" value="Unassembled WGS sequence"/>
</dbReference>
<dbReference type="PANTHER" id="PTHR10766:SF177">
    <property type="entry name" value="TRANSMEMBRANE 9 SUPERFAMILY MEMBER 1"/>
    <property type="match status" value="1"/>
</dbReference>
<dbReference type="Pfam" id="PF22933">
    <property type="entry name" value="ComC_SSD"/>
    <property type="match status" value="1"/>
</dbReference>
<evidence type="ECO:0000256" key="2">
    <source>
        <dbReference type="ARBA" id="ARBA00005227"/>
    </source>
</evidence>
<feature type="transmembrane region" description="Helical" evidence="7">
    <location>
        <begin position="274"/>
        <end position="294"/>
    </location>
</feature>
<feature type="domain" description="ComC supersandwich" evidence="8">
    <location>
        <begin position="11"/>
        <end position="211"/>
    </location>
</feature>
<dbReference type="AlphaFoldDB" id="F4Q874"/>
<accession>F4Q874</accession>
<keyword evidence="5 7" id="KW-1133">Transmembrane helix</keyword>
<comment type="subcellular location">
    <subcellularLocation>
        <location evidence="1">Membrane</location>
        <topology evidence="1">Multi-pass membrane protein</topology>
    </subcellularLocation>
</comment>
<reference evidence="10" key="1">
    <citation type="journal article" date="2011" name="Genome Res.">
        <title>Phylogeny-wide analysis of social amoeba genomes highlights ancient origins for complex intercellular communication.</title>
        <authorList>
            <person name="Heidel A.J."/>
            <person name="Lawal H.M."/>
            <person name="Felder M."/>
            <person name="Schilde C."/>
            <person name="Helps N.R."/>
            <person name="Tunggal B."/>
            <person name="Rivero F."/>
            <person name="John U."/>
            <person name="Schleicher M."/>
            <person name="Eichinger L."/>
            <person name="Platzer M."/>
            <person name="Noegel A.A."/>
            <person name="Schaap P."/>
            <person name="Gloeckner G."/>
        </authorList>
    </citation>
    <scope>NUCLEOTIDE SEQUENCE [LARGE SCALE GENOMIC DNA]</scope>
    <source>
        <strain evidence="10">SH3</strain>
    </source>
</reference>
<feature type="transmembrane region" description="Helical" evidence="7">
    <location>
        <begin position="728"/>
        <end position="747"/>
    </location>
</feature>
<dbReference type="GO" id="GO:0030587">
    <property type="term" value="P:sorocarp development"/>
    <property type="evidence" value="ECO:0007669"/>
    <property type="project" value="EnsemblProtists"/>
</dbReference>
<evidence type="ECO:0000256" key="5">
    <source>
        <dbReference type="ARBA" id="ARBA00022989"/>
    </source>
</evidence>
<evidence type="ECO:0000256" key="4">
    <source>
        <dbReference type="ARBA" id="ARBA00022729"/>
    </source>
</evidence>
<dbReference type="OrthoDB" id="1666796at2759"/>
<evidence type="ECO:0000313" key="9">
    <source>
        <dbReference type="EMBL" id="EGG15974.1"/>
    </source>
</evidence>
<dbReference type="KEGG" id="dfa:DFA_09645"/>
<dbReference type="GO" id="GO:0033299">
    <property type="term" value="P:secretion of lysosomal enzymes"/>
    <property type="evidence" value="ECO:0007669"/>
    <property type="project" value="EnsemblProtists"/>
</dbReference>
<feature type="transmembrane region" description="Helical" evidence="7">
    <location>
        <begin position="667"/>
        <end position="690"/>
    </location>
</feature>
<comment type="similarity">
    <text evidence="2 7">Belongs to the nonaspanin (TM9SF) (TC 9.A.2) family.</text>
</comment>
<dbReference type="RefSeq" id="XP_004352299.1">
    <property type="nucleotide sequence ID" value="XM_004352247.1"/>
</dbReference>
<feature type="transmembrane region" description="Helical" evidence="7">
    <location>
        <begin position="759"/>
        <end position="780"/>
    </location>
</feature>
<dbReference type="EMBL" id="GL883025">
    <property type="protein sequence ID" value="EGG15974.1"/>
    <property type="molecule type" value="Genomic_DNA"/>
</dbReference>
<dbReference type="GO" id="GO:0016020">
    <property type="term" value="C:membrane"/>
    <property type="evidence" value="ECO:0007669"/>
    <property type="project" value="UniProtKB-SubCell"/>
</dbReference>
<keyword evidence="6 7" id="KW-0472">Membrane</keyword>
<dbReference type="GeneID" id="14868057"/>
<organism evidence="9 10">
    <name type="scientific">Cavenderia fasciculata</name>
    <name type="common">Slime mold</name>
    <name type="synonym">Dictyostelium fasciculatum</name>
    <dbReference type="NCBI Taxonomy" id="261658"/>
    <lineage>
        <taxon>Eukaryota</taxon>
        <taxon>Amoebozoa</taxon>
        <taxon>Evosea</taxon>
        <taxon>Eumycetozoa</taxon>
        <taxon>Dictyostelia</taxon>
        <taxon>Acytosteliales</taxon>
        <taxon>Cavenderiaceae</taxon>
        <taxon>Cavenderia</taxon>
    </lineage>
</organism>
<keyword evidence="3 7" id="KW-0812">Transmembrane</keyword>
<keyword evidence="10" id="KW-1185">Reference proteome</keyword>
<evidence type="ECO:0000256" key="7">
    <source>
        <dbReference type="RuleBase" id="RU363079"/>
    </source>
</evidence>
<proteinExistence type="inferred from homology"/>
<feature type="transmembrane region" description="Helical" evidence="7">
    <location>
        <begin position="231"/>
        <end position="253"/>
    </location>
</feature>
<dbReference type="InterPro" id="IPR054484">
    <property type="entry name" value="ComC_SSD"/>
</dbReference>
<name>F4Q874_CACFS</name>
<dbReference type="OMA" id="LEVHWLS"/>
<dbReference type="GO" id="GO:0072657">
    <property type="term" value="P:protein localization to membrane"/>
    <property type="evidence" value="ECO:0007669"/>
    <property type="project" value="EnsemblProtists"/>
</dbReference>
<evidence type="ECO:0000256" key="6">
    <source>
        <dbReference type="ARBA" id="ARBA00023136"/>
    </source>
</evidence>
<dbReference type="InterPro" id="IPR004240">
    <property type="entry name" value="EMP70"/>
</dbReference>
<feature type="transmembrane region" description="Helical" evidence="7">
    <location>
        <begin position="633"/>
        <end position="655"/>
    </location>
</feature>
<feature type="transmembrane region" description="Helical" evidence="7">
    <location>
        <begin position="601"/>
        <end position="621"/>
    </location>
</feature>
<evidence type="ECO:0000259" key="8">
    <source>
        <dbReference type="Pfam" id="PF22933"/>
    </source>
</evidence>
<protein>
    <recommendedName>
        <fullName evidence="7">Transmembrane 9 superfamily member</fullName>
    </recommendedName>
</protein>
<keyword evidence="4" id="KW-0732">Signal</keyword>
<feature type="transmembrane region" description="Helical" evidence="7">
    <location>
        <begin position="570"/>
        <end position="595"/>
    </location>
</feature>
<sequence length="850" mass="97287">MDINSFSHWLQIQELDVDDNVVQELIVDQWNVTDQSGDDLTSLHYRLLINSTLYPTLSSIVNVTSLIEYSTKDRQLPFGDSIVSVGANSIKVGVNVTGWQYQSILSHLRVVFSTIVNNEQSTIQSCSSSDIPTFEQILGSDSYLRVIKNDTQFYGRFLSYSYSDGRKTFSRNELINQTKIVGNNNNESLALIGVHVPQCTFCLLDPDFSALVVNNEKVDCSSSSSSNTWKIIVGCVVGGAVFIALVIALVFYLRDSNSTRLKIKAAKIKMIISRSFNSMMMVMTLSAVLMLFVINIDTVNSTAKDHKYEHGDDIPFYVNNVGPYSNPTETYEYYSLPFCKPEHIKHKKSKLGEILQGDSAVLSDYKLPFKTNFQSKVLCEMTLTKENIDTFKKAIREYYYAEMIYDDLPIFGHIGTFQDDPTSPATRYVLFTHLPFKIEFNNNQIIRIELDTNNIEGVELADQEELKIQITYAASWTPSEYPFSKRMELYEDFFPKELQIHWLSIMNSFFLVILLTGFLSIIIMKILKNDYSRYSKTDDEEEGDYQEDYGWKLIHGEVFRFPPHKNLFSAFYGIGWQFIIITSAILLLSLFGLFYPNNGGNMYTAGIIFYALTSVVSGYQSSKMYKNMGGTKWAWNIVLSATLFMGPFILVAFLSNTIAVTWHSTHAIPILTIIEILTIWIFVGFPLTVVGGIAGRRFAPPLEVPCRTKNFPREIPPIPWYRRLPCQMMMAGFLPFSAIYIELFYIFNSVWGHNSYTLYGILCVVFIILLIVTACITVAFTYFQLSMEDHRWWWTSFINGGSHMYGLLQTTFYFTYMFIVCLFFFILLGTVGFVSSFIFVKRIYKNLKSD</sequence>
<evidence type="ECO:0000256" key="1">
    <source>
        <dbReference type="ARBA" id="ARBA00004141"/>
    </source>
</evidence>